<comment type="caution">
    <text evidence="1">The sequence shown here is derived from an EMBL/GenBank/DDBJ whole genome shotgun (WGS) entry which is preliminary data.</text>
</comment>
<protein>
    <submittedName>
        <fullName evidence="1">Uncharacterized protein</fullName>
    </submittedName>
</protein>
<gene>
    <name evidence="1" type="ORF">LCGC14_1842420</name>
</gene>
<proteinExistence type="predicted"/>
<organism evidence="1">
    <name type="scientific">marine sediment metagenome</name>
    <dbReference type="NCBI Taxonomy" id="412755"/>
    <lineage>
        <taxon>unclassified sequences</taxon>
        <taxon>metagenomes</taxon>
        <taxon>ecological metagenomes</taxon>
    </lineage>
</organism>
<accession>A0A0F9GCT2</accession>
<sequence>MGDKSVVDITNLEHDSTAIAKKVVLTDEYEILTETYSAGVNTEDTTIHELNSDSNQKAMFHIPLKRDTPVIQVQARVLTVGATGATIDEVKYGET</sequence>
<dbReference type="AlphaFoldDB" id="A0A0F9GCT2"/>
<reference evidence="1" key="1">
    <citation type="journal article" date="2015" name="Nature">
        <title>Complex archaea that bridge the gap between prokaryotes and eukaryotes.</title>
        <authorList>
            <person name="Spang A."/>
            <person name="Saw J.H."/>
            <person name="Jorgensen S.L."/>
            <person name="Zaremba-Niedzwiedzka K."/>
            <person name="Martijn J."/>
            <person name="Lind A.E."/>
            <person name="van Eijk R."/>
            <person name="Schleper C."/>
            <person name="Guy L."/>
            <person name="Ettema T.J."/>
        </authorList>
    </citation>
    <scope>NUCLEOTIDE SEQUENCE</scope>
</reference>
<evidence type="ECO:0000313" key="1">
    <source>
        <dbReference type="EMBL" id="KKL96644.1"/>
    </source>
</evidence>
<name>A0A0F9GCT2_9ZZZZ</name>
<dbReference type="EMBL" id="LAZR01018376">
    <property type="protein sequence ID" value="KKL96644.1"/>
    <property type="molecule type" value="Genomic_DNA"/>
</dbReference>